<dbReference type="OrthoDB" id="3058546at2759"/>
<name>A0A4S8KS70_DENBC</name>
<evidence type="ECO:0000313" key="2">
    <source>
        <dbReference type="EMBL" id="THU78481.1"/>
    </source>
</evidence>
<dbReference type="EMBL" id="ML180184">
    <property type="protein sequence ID" value="THU78481.1"/>
    <property type="molecule type" value="Genomic_DNA"/>
</dbReference>
<proteinExistence type="predicted"/>
<dbReference type="AlphaFoldDB" id="A0A4S8KS70"/>
<dbReference type="PANTHER" id="PTHR33099:SF11">
    <property type="entry name" value="FE2OG DIOXYGENASE DOMAIN-CONTAINING PROTEIN"/>
    <property type="match status" value="1"/>
</dbReference>
<sequence>MSLKRSGSDSLNEALDVKKSRSDASTVEDPTVVTEDSDSETIPHSEVPGLFSTALKIQDAIDSYKPVIGFCPLRDECRNENVKYHYIVSGHGYDIEYGDPVSRKVKKEDLKQILEFQQIAQQKGQVYQKGYLDASFSLKITLPDYTFEQDIPIRRVNPYVCSSGASKTDVQERLETWFRHGTPSGYGDLREHSTKFDDEVRSAREVSAENFHVDSAFLREVENHWKNHFYPTNVRAEPYKIHMYGEGGKFEEHRDTPQAGLVGTFLVGLGDTTWSRHLVVDGNECDASEGSWVAFYPDVPHEVTRIRRGYRAVLALKIFRDDTQVPFNDELSSARDPMLTAAANQLVTNLELPYGFILDRKYCLGTTKLSGIDAIVYSRARKLPHILHPVIIPILIRTRYFQGYHRTKDGHDDVQQTITYVEPFTSELIHAQRDSPLYQRWETLKEIPFYDLRAPLEEKYSYSPEHSSVVWSSSSEEINYLGNESDGERGDGIYMSYAVLCLPPDFEVQTLFKID</sequence>
<evidence type="ECO:0000256" key="1">
    <source>
        <dbReference type="SAM" id="MobiDB-lite"/>
    </source>
</evidence>
<dbReference type="PANTHER" id="PTHR33099">
    <property type="entry name" value="FE2OG DIOXYGENASE DOMAIN-CONTAINING PROTEIN"/>
    <property type="match status" value="1"/>
</dbReference>
<gene>
    <name evidence="2" type="ORF">K435DRAFT_973513</name>
</gene>
<organism evidence="2 3">
    <name type="scientific">Dendrothele bispora (strain CBS 962.96)</name>
    <dbReference type="NCBI Taxonomy" id="1314807"/>
    <lineage>
        <taxon>Eukaryota</taxon>
        <taxon>Fungi</taxon>
        <taxon>Dikarya</taxon>
        <taxon>Basidiomycota</taxon>
        <taxon>Agaricomycotina</taxon>
        <taxon>Agaricomycetes</taxon>
        <taxon>Agaricomycetidae</taxon>
        <taxon>Agaricales</taxon>
        <taxon>Agaricales incertae sedis</taxon>
        <taxon>Dendrothele</taxon>
    </lineage>
</organism>
<feature type="region of interest" description="Disordered" evidence="1">
    <location>
        <begin position="1"/>
        <end position="45"/>
    </location>
</feature>
<reference evidence="2 3" key="1">
    <citation type="journal article" date="2019" name="Nat. Ecol. Evol.">
        <title>Megaphylogeny resolves global patterns of mushroom evolution.</title>
        <authorList>
            <person name="Varga T."/>
            <person name="Krizsan K."/>
            <person name="Foldi C."/>
            <person name="Dima B."/>
            <person name="Sanchez-Garcia M."/>
            <person name="Sanchez-Ramirez S."/>
            <person name="Szollosi G.J."/>
            <person name="Szarkandi J.G."/>
            <person name="Papp V."/>
            <person name="Albert L."/>
            <person name="Andreopoulos W."/>
            <person name="Angelini C."/>
            <person name="Antonin V."/>
            <person name="Barry K.W."/>
            <person name="Bougher N.L."/>
            <person name="Buchanan P."/>
            <person name="Buyck B."/>
            <person name="Bense V."/>
            <person name="Catcheside P."/>
            <person name="Chovatia M."/>
            <person name="Cooper J."/>
            <person name="Damon W."/>
            <person name="Desjardin D."/>
            <person name="Finy P."/>
            <person name="Geml J."/>
            <person name="Haridas S."/>
            <person name="Hughes K."/>
            <person name="Justo A."/>
            <person name="Karasinski D."/>
            <person name="Kautmanova I."/>
            <person name="Kiss B."/>
            <person name="Kocsube S."/>
            <person name="Kotiranta H."/>
            <person name="LaButti K.M."/>
            <person name="Lechner B.E."/>
            <person name="Liimatainen K."/>
            <person name="Lipzen A."/>
            <person name="Lukacs Z."/>
            <person name="Mihaltcheva S."/>
            <person name="Morgado L.N."/>
            <person name="Niskanen T."/>
            <person name="Noordeloos M.E."/>
            <person name="Ohm R.A."/>
            <person name="Ortiz-Santana B."/>
            <person name="Ovrebo C."/>
            <person name="Racz N."/>
            <person name="Riley R."/>
            <person name="Savchenko A."/>
            <person name="Shiryaev A."/>
            <person name="Soop K."/>
            <person name="Spirin V."/>
            <person name="Szebenyi C."/>
            <person name="Tomsovsky M."/>
            <person name="Tulloss R.E."/>
            <person name="Uehling J."/>
            <person name="Grigoriev I.V."/>
            <person name="Vagvolgyi C."/>
            <person name="Papp T."/>
            <person name="Martin F.M."/>
            <person name="Miettinen O."/>
            <person name="Hibbett D.S."/>
            <person name="Nagy L.G."/>
        </authorList>
    </citation>
    <scope>NUCLEOTIDE SEQUENCE [LARGE SCALE GENOMIC DNA]</scope>
    <source>
        <strain evidence="2 3">CBS 962.96</strain>
    </source>
</reference>
<protein>
    <recommendedName>
        <fullName evidence="4">Prolyl 4-hydroxylase alpha subunit Fe(2+) 2OG dioxygenase domain-containing protein</fullName>
    </recommendedName>
</protein>
<keyword evidence="3" id="KW-1185">Reference proteome</keyword>
<evidence type="ECO:0008006" key="4">
    <source>
        <dbReference type="Google" id="ProtNLM"/>
    </source>
</evidence>
<dbReference type="Gene3D" id="2.60.120.620">
    <property type="entry name" value="q2cbj1_9rhob like domain"/>
    <property type="match status" value="1"/>
</dbReference>
<evidence type="ECO:0000313" key="3">
    <source>
        <dbReference type="Proteomes" id="UP000297245"/>
    </source>
</evidence>
<dbReference type="Proteomes" id="UP000297245">
    <property type="component" value="Unassembled WGS sequence"/>
</dbReference>
<accession>A0A4S8KS70</accession>